<dbReference type="InterPro" id="IPR027051">
    <property type="entry name" value="XdhC_Rossmann_dom"/>
</dbReference>
<dbReference type="Pfam" id="PF13478">
    <property type="entry name" value="XdhC_C"/>
    <property type="match status" value="1"/>
</dbReference>
<keyword evidence="3" id="KW-1185">Reference proteome</keyword>
<dbReference type="RefSeq" id="WP_177177531.1">
    <property type="nucleotide sequence ID" value="NZ_FNZK01000007.1"/>
</dbReference>
<proteinExistence type="predicted"/>
<name>A0A1H6YVB1_9FIRM</name>
<dbReference type="STRING" id="84035.SAMN05660742_107151"/>
<dbReference type="PANTHER" id="PTHR30388:SF6">
    <property type="entry name" value="XANTHINE DEHYDROGENASE SUBUNIT A-RELATED"/>
    <property type="match status" value="1"/>
</dbReference>
<evidence type="ECO:0000313" key="3">
    <source>
        <dbReference type="Proteomes" id="UP000199662"/>
    </source>
</evidence>
<gene>
    <name evidence="2" type="ORF">SAMN05660742_107151</name>
</gene>
<organism evidence="2 3">
    <name type="scientific">Propionispira arboris</name>
    <dbReference type="NCBI Taxonomy" id="84035"/>
    <lineage>
        <taxon>Bacteria</taxon>
        <taxon>Bacillati</taxon>
        <taxon>Bacillota</taxon>
        <taxon>Negativicutes</taxon>
        <taxon>Selenomonadales</taxon>
        <taxon>Selenomonadaceae</taxon>
        <taxon>Propionispira</taxon>
    </lineage>
</organism>
<dbReference type="Gene3D" id="3.40.50.720">
    <property type="entry name" value="NAD(P)-binding Rossmann-like Domain"/>
    <property type="match status" value="1"/>
</dbReference>
<dbReference type="PANTHER" id="PTHR30388">
    <property type="entry name" value="ALDEHYDE OXIDOREDUCTASE MOLYBDENUM COFACTOR ASSEMBLY PROTEIN"/>
    <property type="match status" value="1"/>
</dbReference>
<accession>A0A1H6YVB1</accession>
<dbReference type="AlphaFoldDB" id="A0A1H6YVB1"/>
<reference evidence="2 3" key="1">
    <citation type="submission" date="2016-10" db="EMBL/GenBank/DDBJ databases">
        <authorList>
            <person name="de Groot N.N."/>
        </authorList>
    </citation>
    <scope>NUCLEOTIDE SEQUENCE [LARGE SCALE GENOMIC DNA]</scope>
    <source>
        <strain evidence="2 3">DSM 2179</strain>
    </source>
</reference>
<feature type="domain" description="XdhC Rossmann" evidence="1">
    <location>
        <begin position="97"/>
        <end position="241"/>
    </location>
</feature>
<dbReference type="Proteomes" id="UP000199662">
    <property type="component" value="Unassembled WGS sequence"/>
</dbReference>
<dbReference type="InterPro" id="IPR052698">
    <property type="entry name" value="MoCofactor_Util/Proc"/>
</dbReference>
<protein>
    <submittedName>
        <fullName evidence="2">Xanthine dehydrogenase accessory factor</fullName>
    </submittedName>
</protein>
<dbReference type="EMBL" id="FNZK01000007">
    <property type="protein sequence ID" value="SEJ43734.1"/>
    <property type="molecule type" value="Genomic_DNA"/>
</dbReference>
<evidence type="ECO:0000259" key="1">
    <source>
        <dbReference type="Pfam" id="PF13478"/>
    </source>
</evidence>
<sequence length="257" mass="28464">MQENSIKSTFAAMQAAIEQKQSVDVMTLLSSSGETQMLLLYKNGEIVGEIINLDFTNKIKSYQKNHSWNKPVLFTMVDAQGASQQIFWDRVLPQPKVFILGAGHISRSLAAILSILEYEVIVADDRPDFANIRSFPTAQTVLCDSFENIISRLMPTVDVNTAVVIVTRGHRYDFLCLKNFLTANFGYLGMIGSQSRIKGTLQRLLEEGEDPVRLRKIHSPIGIAIAAQSPAEIAISIAAELIDVFNGGHGPLKRLEE</sequence>
<evidence type="ECO:0000313" key="2">
    <source>
        <dbReference type="EMBL" id="SEJ43734.1"/>
    </source>
</evidence>